<feature type="domain" description="Reverse transcriptase" evidence="1">
    <location>
        <begin position="1"/>
        <end position="87"/>
    </location>
</feature>
<dbReference type="InterPro" id="IPR000477">
    <property type="entry name" value="RT_dom"/>
</dbReference>
<organism evidence="2 3">
    <name type="scientific">Necator americanus</name>
    <name type="common">Human hookworm</name>
    <dbReference type="NCBI Taxonomy" id="51031"/>
    <lineage>
        <taxon>Eukaryota</taxon>
        <taxon>Metazoa</taxon>
        <taxon>Ecdysozoa</taxon>
        <taxon>Nematoda</taxon>
        <taxon>Chromadorea</taxon>
        <taxon>Rhabditida</taxon>
        <taxon>Rhabditina</taxon>
        <taxon>Rhabditomorpha</taxon>
        <taxon>Strongyloidea</taxon>
        <taxon>Ancylostomatidae</taxon>
        <taxon>Bunostominae</taxon>
        <taxon>Necator</taxon>
    </lineage>
</organism>
<keyword evidence="3" id="KW-1185">Reference proteome</keyword>
<evidence type="ECO:0000313" key="3">
    <source>
        <dbReference type="Proteomes" id="UP001303046"/>
    </source>
</evidence>
<proteinExistence type="predicted"/>
<comment type="caution">
    <text evidence="2">The sequence shown here is derived from an EMBL/GenBank/DDBJ whole genome shotgun (WGS) entry which is preliminary data.</text>
</comment>
<dbReference type="Gene3D" id="3.30.420.10">
    <property type="entry name" value="Ribonuclease H-like superfamily/Ribonuclease H"/>
    <property type="match status" value="1"/>
</dbReference>
<dbReference type="PANTHER" id="PTHR46060:SF1">
    <property type="entry name" value="MARINER MOS1 TRANSPOSASE-LIKE PROTEIN"/>
    <property type="match status" value="1"/>
</dbReference>
<protein>
    <recommendedName>
        <fullName evidence="1">Reverse transcriptase domain-containing protein</fullName>
    </recommendedName>
</protein>
<evidence type="ECO:0000313" key="2">
    <source>
        <dbReference type="EMBL" id="KAK6758312.1"/>
    </source>
</evidence>
<dbReference type="EMBL" id="JAVFWL010000005">
    <property type="protein sequence ID" value="KAK6758312.1"/>
    <property type="molecule type" value="Genomic_DNA"/>
</dbReference>
<dbReference type="Proteomes" id="UP001303046">
    <property type="component" value="Unassembled WGS sequence"/>
</dbReference>
<reference evidence="2 3" key="1">
    <citation type="submission" date="2023-08" db="EMBL/GenBank/DDBJ databases">
        <title>A Necator americanus chromosomal reference genome.</title>
        <authorList>
            <person name="Ilik V."/>
            <person name="Petrzelkova K.J."/>
            <person name="Pardy F."/>
            <person name="Fuh T."/>
            <person name="Niatou-Singa F.S."/>
            <person name="Gouil Q."/>
            <person name="Baker L."/>
            <person name="Ritchie M.E."/>
            <person name="Jex A.R."/>
            <person name="Gazzola D."/>
            <person name="Li H."/>
            <person name="Toshio Fujiwara R."/>
            <person name="Zhan B."/>
            <person name="Aroian R.V."/>
            <person name="Pafco B."/>
            <person name="Schwarz E.M."/>
        </authorList>
    </citation>
    <scope>NUCLEOTIDE SEQUENCE [LARGE SCALE GENOMIC DNA]</scope>
    <source>
        <strain evidence="2 3">Aroian</strain>
        <tissue evidence="2">Whole animal</tissue>
    </source>
</reference>
<gene>
    <name evidence="2" type="primary">Necator_chrV.g20661</name>
    <name evidence="2" type="ORF">RB195_015868</name>
</gene>
<sequence>MRKLEWDDMGVKVDGRQLHHLRFADDIVLITPNISQAERMLTEFDETCACIGLQLNLQKTMFTGHWRQRMGNGWVSDAPFRLNGTNMSECTSYVCLGRELKMMNDLTPELGRRRRPVRGAYKSIEDVVKKTRNIRLHSHLFNTTVLPALTYASETWAFRKQEENAEDRRLDSQITSRSPSKKIMMLFVSHAKGRTTGLLWYAIGQMEELLASARPVLRSTGVKPFKCGNKRLEDEPRPGRPTAISFDELKNLAEQHLYEGVRYFAASRGCSLSTVSNGPRSLGMVKKLGQWLPHALSDGNRERRLDICTKLLSRSRRFDWLTPLSLEMKNESSTSTTPTNVRGALAVNTDPFVKGEIHEKKVMLSVRLAVKISKKHPKLDNVRLLHDNARPHIAKKTSEKILGLGWKVLPYPPYSTDLAPCDHHLFLSLQLHLEEKRYDGRDHLKNDLRAFFASKSPEFYAKESVIL</sequence>
<name>A0ABR1E6K4_NECAM</name>
<dbReference type="PROSITE" id="PS50878">
    <property type="entry name" value="RT_POL"/>
    <property type="match status" value="1"/>
</dbReference>
<evidence type="ECO:0000259" key="1">
    <source>
        <dbReference type="PROSITE" id="PS50878"/>
    </source>
</evidence>
<dbReference type="InterPro" id="IPR052709">
    <property type="entry name" value="Transposase-MT_Hybrid"/>
</dbReference>
<dbReference type="PANTHER" id="PTHR46060">
    <property type="entry name" value="MARINER MOS1 TRANSPOSASE-LIKE PROTEIN"/>
    <property type="match status" value="1"/>
</dbReference>
<dbReference type="InterPro" id="IPR036397">
    <property type="entry name" value="RNaseH_sf"/>
</dbReference>
<accession>A0ABR1E6K4</accession>